<evidence type="ECO:0000313" key="1">
    <source>
        <dbReference type="EMBL" id="GFX99867.1"/>
    </source>
</evidence>
<dbReference type="Proteomes" id="UP000887159">
    <property type="component" value="Unassembled WGS sequence"/>
</dbReference>
<evidence type="ECO:0000313" key="2">
    <source>
        <dbReference type="Proteomes" id="UP000887159"/>
    </source>
</evidence>
<organism evidence="1 2">
    <name type="scientific">Trichonephila clavipes</name>
    <name type="common">Golden silk orbweaver</name>
    <name type="synonym">Nephila clavipes</name>
    <dbReference type="NCBI Taxonomy" id="2585209"/>
    <lineage>
        <taxon>Eukaryota</taxon>
        <taxon>Metazoa</taxon>
        <taxon>Ecdysozoa</taxon>
        <taxon>Arthropoda</taxon>
        <taxon>Chelicerata</taxon>
        <taxon>Arachnida</taxon>
        <taxon>Araneae</taxon>
        <taxon>Araneomorphae</taxon>
        <taxon>Entelegynae</taxon>
        <taxon>Araneoidea</taxon>
        <taxon>Nephilidae</taxon>
        <taxon>Trichonephila</taxon>
    </lineage>
</organism>
<reference evidence="1" key="1">
    <citation type="submission" date="2020-08" db="EMBL/GenBank/DDBJ databases">
        <title>Multicomponent nature underlies the extraordinary mechanical properties of spider dragline silk.</title>
        <authorList>
            <person name="Kono N."/>
            <person name="Nakamura H."/>
            <person name="Mori M."/>
            <person name="Yoshida Y."/>
            <person name="Ohtoshi R."/>
            <person name="Malay A.D."/>
            <person name="Moran D.A.P."/>
            <person name="Tomita M."/>
            <person name="Numata K."/>
            <person name="Arakawa K."/>
        </authorList>
    </citation>
    <scope>NUCLEOTIDE SEQUENCE</scope>
</reference>
<accession>A0A8X6S3J8</accession>
<comment type="caution">
    <text evidence="1">The sequence shown here is derived from an EMBL/GenBank/DDBJ whole genome shotgun (WGS) entry which is preliminary data.</text>
</comment>
<dbReference type="AlphaFoldDB" id="A0A8X6S3J8"/>
<dbReference type="Gene3D" id="3.30.420.10">
    <property type="entry name" value="Ribonuclease H-like superfamily/Ribonuclease H"/>
    <property type="match status" value="2"/>
</dbReference>
<name>A0A8X6S3J8_TRICX</name>
<gene>
    <name evidence="1" type="primary">RF55_8693</name>
    <name evidence="1" type="ORF">TNCV_259041</name>
</gene>
<proteinExistence type="predicted"/>
<keyword evidence="2" id="KW-1185">Reference proteome</keyword>
<dbReference type="InterPro" id="IPR052709">
    <property type="entry name" value="Transposase-MT_Hybrid"/>
</dbReference>
<dbReference type="InterPro" id="IPR036397">
    <property type="entry name" value="RNaseH_sf"/>
</dbReference>
<dbReference type="PANTHER" id="PTHR46060:SF1">
    <property type="entry name" value="MARINER MOS1 TRANSPOSASE-LIKE PROTEIN"/>
    <property type="match status" value="1"/>
</dbReference>
<dbReference type="PANTHER" id="PTHR46060">
    <property type="entry name" value="MARINER MOS1 TRANSPOSASE-LIKE PROTEIN"/>
    <property type="match status" value="1"/>
</dbReference>
<sequence>MTRVCAKFIPKLLSDQQKNLRLEIAQDNLEMINSDENFLKKIITGDETWVYGYDPETKQQSSQWKFPSEPRPKKACQSRSNIKSMLVVFFIMRGHRFDNKQTVETNATNALKAISKTDFQECFNKWKHRYEQLVQSNGDYFEGCHPG</sequence>
<dbReference type="EMBL" id="BMAU01021215">
    <property type="protein sequence ID" value="GFX99867.1"/>
    <property type="molecule type" value="Genomic_DNA"/>
</dbReference>
<dbReference type="GO" id="GO:0003676">
    <property type="term" value="F:nucleic acid binding"/>
    <property type="evidence" value="ECO:0007669"/>
    <property type="project" value="InterPro"/>
</dbReference>
<protein>
    <submittedName>
        <fullName evidence="1">Histone-lysine n-methyltransferase setmar-like protein</fullName>
    </submittedName>
</protein>